<evidence type="ECO:0000313" key="4">
    <source>
        <dbReference type="Proteomes" id="UP000652761"/>
    </source>
</evidence>
<dbReference type="AlphaFoldDB" id="A0A843UGP6"/>
<accession>A0A843UGP6</accession>
<name>A0A843UGP6_COLES</name>
<sequence>MPQLKIMAGRGRRSAQSRRYEQNRKIKKFVKELKPSLKTRLLELDSRSLEEVLGVANKQENKVESYQRENEAQKEGVPKPFQRQERKMKKLMKGQQSTVASSSEKLECIHCGKRHGGNACWRKEGRCLRCDSKDHRLKGCPNLKTKFIPRDVSSAVIKEQGLVKDDLDDVITGRVEELLVAEELWNDHKKPFFFPFSSAVICTNHSLEVDQRFGVFMGWQAGPKTPACSLSVNATVRDVAI</sequence>
<dbReference type="OrthoDB" id="786614at2759"/>
<evidence type="ECO:0000256" key="1">
    <source>
        <dbReference type="SAM" id="Coils"/>
    </source>
</evidence>
<gene>
    <name evidence="3" type="ORF">Taro_015120</name>
</gene>
<dbReference type="Proteomes" id="UP000652761">
    <property type="component" value="Unassembled WGS sequence"/>
</dbReference>
<protein>
    <submittedName>
        <fullName evidence="3">Uncharacterized protein</fullName>
    </submittedName>
</protein>
<evidence type="ECO:0000313" key="3">
    <source>
        <dbReference type="EMBL" id="MQL82645.1"/>
    </source>
</evidence>
<reference evidence="3" key="1">
    <citation type="submission" date="2017-07" db="EMBL/GenBank/DDBJ databases">
        <title>Taro Niue Genome Assembly and Annotation.</title>
        <authorList>
            <person name="Atibalentja N."/>
            <person name="Keating K."/>
            <person name="Fields C.J."/>
        </authorList>
    </citation>
    <scope>NUCLEOTIDE SEQUENCE</scope>
    <source>
        <strain evidence="3">Niue_2</strain>
        <tissue evidence="3">Leaf</tissue>
    </source>
</reference>
<keyword evidence="1" id="KW-0175">Coiled coil</keyword>
<comment type="caution">
    <text evidence="3">The sequence shown here is derived from an EMBL/GenBank/DDBJ whole genome shotgun (WGS) entry which is preliminary data.</text>
</comment>
<evidence type="ECO:0000256" key="2">
    <source>
        <dbReference type="SAM" id="MobiDB-lite"/>
    </source>
</evidence>
<feature type="coiled-coil region" evidence="1">
    <location>
        <begin position="49"/>
        <end position="76"/>
    </location>
</feature>
<proteinExistence type="predicted"/>
<feature type="region of interest" description="Disordered" evidence="2">
    <location>
        <begin position="1"/>
        <end position="23"/>
    </location>
</feature>
<keyword evidence="4" id="KW-1185">Reference proteome</keyword>
<dbReference type="EMBL" id="NMUH01000645">
    <property type="protein sequence ID" value="MQL82645.1"/>
    <property type="molecule type" value="Genomic_DNA"/>
</dbReference>
<organism evidence="3 4">
    <name type="scientific">Colocasia esculenta</name>
    <name type="common">Wild taro</name>
    <name type="synonym">Arum esculentum</name>
    <dbReference type="NCBI Taxonomy" id="4460"/>
    <lineage>
        <taxon>Eukaryota</taxon>
        <taxon>Viridiplantae</taxon>
        <taxon>Streptophyta</taxon>
        <taxon>Embryophyta</taxon>
        <taxon>Tracheophyta</taxon>
        <taxon>Spermatophyta</taxon>
        <taxon>Magnoliopsida</taxon>
        <taxon>Liliopsida</taxon>
        <taxon>Araceae</taxon>
        <taxon>Aroideae</taxon>
        <taxon>Colocasieae</taxon>
        <taxon>Colocasia</taxon>
    </lineage>
</organism>